<protein>
    <submittedName>
        <fullName evidence="1">Uncharacterized protein</fullName>
    </submittedName>
</protein>
<gene>
    <name evidence="1" type="ORF">CLV62_11661</name>
</gene>
<organism evidence="1 2">
    <name type="scientific">Dysgonomonas alginatilytica</name>
    <dbReference type="NCBI Taxonomy" id="1605892"/>
    <lineage>
        <taxon>Bacteria</taxon>
        <taxon>Pseudomonadati</taxon>
        <taxon>Bacteroidota</taxon>
        <taxon>Bacteroidia</taxon>
        <taxon>Bacteroidales</taxon>
        <taxon>Dysgonomonadaceae</taxon>
        <taxon>Dysgonomonas</taxon>
    </lineage>
</organism>
<dbReference type="AlphaFoldDB" id="A0A2V3PMB8"/>
<dbReference type="RefSeq" id="WP_110311168.1">
    <property type="nucleotide sequence ID" value="NZ_QICL01000016.1"/>
</dbReference>
<evidence type="ECO:0000313" key="2">
    <source>
        <dbReference type="Proteomes" id="UP000247973"/>
    </source>
</evidence>
<accession>A0A2V3PMB8</accession>
<reference evidence="1 2" key="1">
    <citation type="submission" date="2018-03" db="EMBL/GenBank/DDBJ databases">
        <title>Genomic Encyclopedia of Archaeal and Bacterial Type Strains, Phase II (KMG-II): from individual species to whole genera.</title>
        <authorList>
            <person name="Goeker M."/>
        </authorList>
    </citation>
    <scope>NUCLEOTIDE SEQUENCE [LARGE SCALE GENOMIC DNA]</scope>
    <source>
        <strain evidence="1 2">DSM 100214</strain>
    </source>
</reference>
<dbReference type="Proteomes" id="UP000247973">
    <property type="component" value="Unassembled WGS sequence"/>
</dbReference>
<evidence type="ECO:0000313" key="1">
    <source>
        <dbReference type="EMBL" id="PXV63020.1"/>
    </source>
</evidence>
<name>A0A2V3PMB8_9BACT</name>
<keyword evidence="2" id="KW-1185">Reference proteome</keyword>
<dbReference type="EMBL" id="QICL01000016">
    <property type="protein sequence ID" value="PXV63020.1"/>
    <property type="molecule type" value="Genomic_DNA"/>
</dbReference>
<sequence length="76" mass="8984">MKEKESQQRQVIHVHVLPNDEHYYFGSIQAIYDTFTKDDIGIAAQTLYNRGLSEFYMNDKVVIRKGILQQKKHTKK</sequence>
<comment type="caution">
    <text evidence="1">The sequence shown here is derived from an EMBL/GenBank/DDBJ whole genome shotgun (WGS) entry which is preliminary data.</text>
</comment>
<proteinExistence type="predicted"/>
<dbReference type="OrthoDB" id="1274343at2"/>